<dbReference type="Proteomes" id="UP000245865">
    <property type="component" value="Unassembled WGS sequence"/>
</dbReference>
<keyword evidence="3" id="KW-1185">Reference proteome</keyword>
<dbReference type="InterPro" id="IPR036388">
    <property type="entry name" value="WH-like_DNA-bd_sf"/>
</dbReference>
<reference evidence="2 3" key="1">
    <citation type="submission" date="2018-05" db="EMBL/GenBank/DDBJ databases">
        <title>Comparative genomic sequence analysis between strain HN4 and CCM 8460T (Falsochrobactrum ovis) will provide more evidence to prove that HN4 is a new species of Falsochrobactrum.</title>
        <authorList>
            <person name="Lyu W."/>
            <person name="Sun L."/>
            <person name="Yao L."/>
        </authorList>
    </citation>
    <scope>NUCLEOTIDE SEQUENCE [LARGE SCALE GENOMIC DNA]</scope>
    <source>
        <strain evidence="2 3">HN4</strain>
    </source>
</reference>
<dbReference type="PANTHER" id="PTHR33164:SF105">
    <property type="entry name" value="TRANSCRIPTIONAL REPRESSOR PROTEIN-RELATED"/>
    <property type="match status" value="1"/>
</dbReference>
<accession>A0A316J5I5</accession>
<dbReference type="SMART" id="SM00347">
    <property type="entry name" value="HTH_MARR"/>
    <property type="match status" value="1"/>
</dbReference>
<dbReference type="InterPro" id="IPR039422">
    <property type="entry name" value="MarR/SlyA-like"/>
</dbReference>
<dbReference type="InterPro" id="IPR036390">
    <property type="entry name" value="WH_DNA-bd_sf"/>
</dbReference>
<dbReference type="EMBL" id="QGDB01000005">
    <property type="protein sequence ID" value="PWL17117.1"/>
    <property type="molecule type" value="Genomic_DNA"/>
</dbReference>
<name>A0A316J5I5_9HYPH</name>
<dbReference type="PRINTS" id="PR00598">
    <property type="entry name" value="HTHMARR"/>
</dbReference>
<dbReference type="Pfam" id="PF12802">
    <property type="entry name" value="MarR_2"/>
    <property type="match status" value="1"/>
</dbReference>
<dbReference type="PROSITE" id="PS50995">
    <property type="entry name" value="HTH_MARR_2"/>
    <property type="match status" value="1"/>
</dbReference>
<dbReference type="AlphaFoldDB" id="A0A316J5I5"/>
<sequence length="132" mass="14562">MTHPCFCTLLRQAARRTSTIYDEALAPLGINVAQFSLLRRLNRAGKLSLTELARAAELDRSTVGRNAKVLQRMELIAPVDGEDHRETKVGLTDKGRGILSRGAPLWDRAQEEIETKLGNDGADNLQALLRAL</sequence>
<organism evidence="2 3">
    <name type="scientific">Falsochrobactrum shanghaiense</name>
    <dbReference type="NCBI Taxonomy" id="2201899"/>
    <lineage>
        <taxon>Bacteria</taxon>
        <taxon>Pseudomonadati</taxon>
        <taxon>Pseudomonadota</taxon>
        <taxon>Alphaproteobacteria</taxon>
        <taxon>Hyphomicrobiales</taxon>
        <taxon>Brucellaceae</taxon>
        <taxon>Falsochrobactrum</taxon>
    </lineage>
</organism>
<evidence type="ECO:0000313" key="3">
    <source>
        <dbReference type="Proteomes" id="UP000245865"/>
    </source>
</evidence>
<dbReference type="Gene3D" id="1.10.10.10">
    <property type="entry name" value="Winged helix-like DNA-binding domain superfamily/Winged helix DNA-binding domain"/>
    <property type="match status" value="1"/>
</dbReference>
<feature type="domain" description="HTH marR-type" evidence="1">
    <location>
        <begin position="3"/>
        <end position="132"/>
    </location>
</feature>
<dbReference type="GO" id="GO:0006950">
    <property type="term" value="P:response to stress"/>
    <property type="evidence" value="ECO:0007669"/>
    <property type="project" value="TreeGrafter"/>
</dbReference>
<dbReference type="GO" id="GO:0003700">
    <property type="term" value="F:DNA-binding transcription factor activity"/>
    <property type="evidence" value="ECO:0007669"/>
    <property type="project" value="InterPro"/>
</dbReference>
<evidence type="ECO:0000259" key="1">
    <source>
        <dbReference type="PROSITE" id="PS50995"/>
    </source>
</evidence>
<proteinExistence type="predicted"/>
<dbReference type="RefSeq" id="WP_109707399.1">
    <property type="nucleotide sequence ID" value="NZ_QGDB01000005.1"/>
</dbReference>
<comment type="caution">
    <text evidence="2">The sequence shown here is derived from an EMBL/GenBank/DDBJ whole genome shotgun (WGS) entry which is preliminary data.</text>
</comment>
<gene>
    <name evidence="2" type="ORF">DKP76_13895</name>
</gene>
<dbReference type="SUPFAM" id="SSF46785">
    <property type="entry name" value="Winged helix' DNA-binding domain"/>
    <property type="match status" value="1"/>
</dbReference>
<protein>
    <submittedName>
        <fullName evidence="2">MarR family transcriptional regulator</fullName>
    </submittedName>
</protein>
<dbReference type="InterPro" id="IPR000835">
    <property type="entry name" value="HTH_MarR-typ"/>
</dbReference>
<dbReference type="PANTHER" id="PTHR33164">
    <property type="entry name" value="TRANSCRIPTIONAL REGULATOR, MARR FAMILY"/>
    <property type="match status" value="1"/>
</dbReference>
<evidence type="ECO:0000313" key="2">
    <source>
        <dbReference type="EMBL" id="PWL17117.1"/>
    </source>
</evidence>
<dbReference type="OrthoDB" id="2287011at2"/>